<dbReference type="Proteomes" id="UP000182179">
    <property type="component" value="Unassembled WGS sequence"/>
</dbReference>
<dbReference type="EMBL" id="FNTS01000002">
    <property type="protein sequence ID" value="SED57486.1"/>
    <property type="molecule type" value="Genomic_DNA"/>
</dbReference>
<comment type="caution">
    <text evidence="1">The sequence shown here is derived from an EMBL/GenBank/DDBJ whole genome shotgun (WGS) entry which is preliminary data.</text>
</comment>
<evidence type="ECO:0000313" key="2">
    <source>
        <dbReference type="Proteomes" id="UP000182179"/>
    </source>
</evidence>
<keyword evidence="2" id="KW-1185">Reference proteome</keyword>
<proteinExistence type="predicted"/>
<evidence type="ECO:0000313" key="1">
    <source>
        <dbReference type="EMBL" id="SED57486.1"/>
    </source>
</evidence>
<gene>
    <name evidence="1" type="ORF">SAMN04515675_1620</name>
</gene>
<name>A0A1H5BSX6_9PSED</name>
<protein>
    <submittedName>
        <fullName evidence="1">Uncharacterized protein</fullName>
    </submittedName>
</protein>
<reference evidence="1 2" key="1">
    <citation type="submission" date="2016-10" db="EMBL/GenBank/DDBJ databases">
        <authorList>
            <person name="Varghese N."/>
            <person name="Submissions S."/>
        </authorList>
    </citation>
    <scope>NUCLEOTIDE SEQUENCE [LARGE SCALE GENOMIC DNA]</scope>
    <source>
        <strain evidence="1 2">BS2773</strain>
    </source>
</reference>
<accession>A0A1H5BSX6</accession>
<sequence>MQADFLVGAGLPAMQATRCIKSTSADVIAAVRRSGKPVPTFDRDWLPKSGRLPGRLALLVILCRSLCGACHRCFASAGHFFVFVMTKPAQVGSFTHKDLKCLSTRSLEQNRLVCGRLVSPSAPSWALFFSRAVPPVQPPPRAVNAKITWTCASSAALANHPYAKTAGNPSLKGNRE</sequence>
<organism evidence="1 2">
    <name type="scientific">Pseudomonas costantinii</name>
    <dbReference type="NCBI Taxonomy" id="168469"/>
    <lineage>
        <taxon>Bacteria</taxon>
        <taxon>Pseudomonadati</taxon>
        <taxon>Pseudomonadota</taxon>
        <taxon>Gammaproteobacteria</taxon>
        <taxon>Pseudomonadales</taxon>
        <taxon>Pseudomonadaceae</taxon>
        <taxon>Pseudomonas</taxon>
    </lineage>
</organism>